<protein>
    <submittedName>
        <fullName evidence="3">Uncharacterized protein</fullName>
    </submittedName>
</protein>
<evidence type="ECO:0000256" key="1">
    <source>
        <dbReference type="SAM" id="MobiDB-lite"/>
    </source>
</evidence>
<name>A0A640TFR3_STRNI</name>
<keyword evidence="2" id="KW-0812">Transmembrane</keyword>
<dbReference type="Proteomes" id="UP000429552">
    <property type="component" value="Unassembled WGS sequence"/>
</dbReference>
<evidence type="ECO:0000313" key="3">
    <source>
        <dbReference type="EMBL" id="GFE20495.1"/>
    </source>
</evidence>
<dbReference type="RefSeq" id="WP_159484607.1">
    <property type="nucleotide sequence ID" value="NZ_BLIP01000001.1"/>
</dbReference>
<keyword evidence="2" id="KW-0472">Membrane</keyword>
<organism evidence="3 5">
    <name type="scientific">Streptomyces nigrescens</name>
    <dbReference type="NCBI Taxonomy" id="1920"/>
    <lineage>
        <taxon>Bacteria</taxon>
        <taxon>Bacillati</taxon>
        <taxon>Actinomycetota</taxon>
        <taxon>Actinomycetes</taxon>
        <taxon>Kitasatosporales</taxon>
        <taxon>Streptomycetaceae</taxon>
        <taxon>Streptomyces</taxon>
    </lineage>
</organism>
<feature type="transmembrane region" description="Helical" evidence="2">
    <location>
        <begin position="29"/>
        <end position="50"/>
    </location>
</feature>
<accession>A0A640TFR3</accession>
<evidence type="ECO:0000313" key="5">
    <source>
        <dbReference type="Proteomes" id="UP000429552"/>
    </source>
</evidence>
<proteinExistence type="predicted"/>
<evidence type="ECO:0000313" key="6">
    <source>
        <dbReference type="Proteomes" id="UP001210609"/>
    </source>
</evidence>
<feature type="region of interest" description="Disordered" evidence="1">
    <location>
        <begin position="1"/>
        <end position="21"/>
    </location>
</feature>
<keyword evidence="2" id="KW-1133">Transmembrane helix</keyword>
<dbReference type="AlphaFoldDB" id="A0A640TFR3"/>
<reference evidence="4 6" key="2">
    <citation type="submission" date="2022-12" db="EMBL/GenBank/DDBJ databases">
        <authorList>
            <person name="Ruckert C."/>
            <person name="Busche T."/>
            <person name="Kalinowski J."/>
            <person name="Wittmann C."/>
        </authorList>
    </citation>
    <scope>NUCLEOTIDE SEQUENCE [LARGE SCALE GENOMIC DNA]</scope>
    <source>
        <strain evidence="4 6">DSM 40555</strain>
    </source>
</reference>
<keyword evidence="6" id="KW-1185">Reference proteome</keyword>
<dbReference type="EMBL" id="BLIP01000001">
    <property type="protein sequence ID" value="GFE20495.1"/>
    <property type="molecule type" value="Genomic_DNA"/>
</dbReference>
<sequence length="53" mass="6133">MKDHAEDRHPPPRVPEEPRRHRLRKYARFTAAHAIEGMTGAAISALLLYLTQR</sequence>
<feature type="compositionally biased region" description="Basic and acidic residues" evidence="1">
    <location>
        <begin position="1"/>
        <end position="19"/>
    </location>
</feature>
<evidence type="ECO:0000256" key="2">
    <source>
        <dbReference type="SAM" id="Phobius"/>
    </source>
</evidence>
<dbReference type="EMBL" id="CP114202">
    <property type="protein sequence ID" value="WAT95298.1"/>
    <property type="molecule type" value="Genomic_DNA"/>
</dbReference>
<reference evidence="3 5" key="1">
    <citation type="submission" date="2019-12" db="EMBL/GenBank/DDBJ databases">
        <title>Whole genome shotgun sequence of Streptomyces libani subsp. libani NBRC 13452.</title>
        <authorList>
            <person name="Ichikawa N."/>
            <person name="Kimura A."/>
            <person name="Kitahashi Y."/>
            <person name="Komaki H."/>
            <person name="Tamura T."/>
        </authorList>
    </citation>
    <scope>NUCLEOTIDE SEQUENCE [LARGE SCALE GENOMIC DNA]</scope>
    <source>
        <strain evidence="3 5">NBRC 13452</strain>
    </source>
</reference>
<dbReference type="Proteomes" id="UP001210609">
    <property type="component" value="Chromosome"/>
</dbReference>
<evidence type="ECO:0000313" key="4">
    <source>
        <dbReference type="EMBL" id="WAT95298.1"/>
    </source>
</evidence>
<gene>
    <name evidence="3" type="ORF">Sliba_09480</name>
    <name evidence="4" type="ORF">STRLI_000996</name>
</gene>